<dbReference type="InterPro" id="IPR036322">
    <property type="entry name" value="WD40_repeat_dom_sf"/>
</dbReference>
<dbReference type="OrthoDB" id="126946at2759"/>
<dbReference type="InterPro" id="IPR015943">
    <property type="entry name" value="WD40/YVTN_repeat-like_dom_sf"/>
</dbReference>
<proteinExistence type="predicted"/>
<dbReference type="PANTHER" id="PTHR35464:SF1">
    <property type="entry name" value="OS06G0115200 PROTEIN"/>
    <property type="match status" value="1"/>
</dbReference>
<dbReference type="AlphaFoldDB" id="A0A8J6CER1"/>
<evidence type="ECO:0000313" key="3">
    <source>
        <dbReference type="EMBL" id="KAG8468366.1"/>
    </source>
</evidence>
<feature type="compositionally biased region" description="Gly residues" evidence="1">
    <location>
        <begin position="696"/>
        <end position="706"/>
    </location>
</feature>
<dbReference type="InterPro" id="IPR045288">
    <property type="entry name" value="At1g75140-like"/>
</dbReference>
<feature type="compositionally biased region" description="Gly residues" evidence="1">
    <location>
        <begin position="671"/>
        <end position="684"/>
    </location>
</feature>
<feature type="chain" id="PRO_5035155251" evidence="2">
    <location>
        <begin position="22"/>
        <end position="718"/>
    </location>
</feature>
<feature type="compositionally biased region" description="Gly residues" evidence="1">
    <location>
        <begin position="627"/>
        <end position="644"/>
    </location>
</feature>
<gene>
    <name evidence="3" type="ORF">KFE25_013449</name>
</gene>
<evidence type="ECO:0000313" key="4">
    <source>
        <dbReference type="Proteomes" id="UP000751190"/>
    </source>
</evidence>
<dbReference type="EMBL" id="JAGTXO010000004">
    <property type="protein sequence ID" value="KAG8468366.1"/>
    <property type="molecule type" value="Genomic_DNA"/>
</dbReference>
<feature type="region of interest" description="Disordered" evidence="1">
    <location>
        <begin position="626"/>
        <end position="718"/>
    </location>
</feature>
<reference evidence="3" key="1">
    <citation type="submission" date="2021-05" db="EMBL/GenBank/DDBJ databases">
        <title>The genome of the haptophyte Pavlova lutheri (Diacronema luteri, Pavlovales) - a model for lipid biosynthesis in eukaryotic algae.</title>
        <authorList>
            <person name="Hulatt C.J."/>
            <person name="Posewitz M.C."/>
        </authorList>
    </citation>
    <scope>NUCLEOTIDE SEQUENCE</scope>
    <source>
        <strain evidence="3">NIVA-4/92</strain>
    </source>
</reference>
<accession>A0A8J6CER1</accession>
<dbReference type="OMA" id="RIPMMIA"/>
<dbReference type="SMART" id="SM00320">
    <property type="entry name" value="WD40"/>
    <property type="match status" value="2"/>
</dbReference>
<organism evidence="3 4">
    <name type="scientific">Diacronema lutheri</name>
    <name type="common">Unicellular marine alga</name>
    <name type="synonym">Monochrysis lutheri</name>
    <dbReference type="NCBI Taxonomy" id="2081491"/>
    <lineage>
        <taxon>Eukaryota</taxon>
        <taxon>Haptista</taxon>
        <taxon>Haptophyta</taxon>
        <taxon>Pavlovophyceae</taxon>
        <taxon>Pavlovales</taxon>
        <taxon>Pavlovaceae</taxon>
        <taxon>Diacronema</taxon>
    </lineage>
</organism>
<name>A0A8J6CER1_DIALT</name>
<sequence length="718" mass="72315">MCRRASCAALALLCAVPAARCFGPFAGSREVRELRRQLDEATARVEAQAGHIEALYALAGHAVTLERAGAPAARAFGGQAGAATPHVGTADTFASDLLSRARARALDKLEVRWVIDVGARVTALAFMAAFTDGGSPRFVFAADEQRVLHAFGRGGERLMAHQTEHAGPITAMAFGSREDPFVATASTDGTVHISNLTLSRGASVASAAGSAKPSASAQFRLGAPLTVALRPDADGGARAEETAEETAEVTALDVYVSSRRALILAADSAGAIRAIGRDGAVGRPVHVGGAEHNAPDGASPEPVVALRRAGSLVAYATTSSIGLLDLHRMSVVRVCQPLPPLPVARGAAAPPRRAFVSLAFDLHAPQLLYASTTDGAVHVYNTRARRPTPAGAGAGGKGDGAPLVVCKLAGSFHSPHARAPAPAPRARAARRGASLDAPVVAVGAQLGTFRGFVIGASAELLTVHNVSELYSAELGLARALASFGVADARARGALAPAPTSAGAGARAEVDASACVAQGAPDGGGVDSVGSSGALLATGQRALALAGIGGCSREVRWVDVHLSYTEPNHGSSLRIPMMIAAIAVTIGWQLWKSQSRTGRTGARAGVGARRAELDELEAELETMRAGSGKLGGLGGRAGRAGGSMSGGRPSAFGARTTAGGRLGGARSRFGESAGGGGADGFGGGRAARCGASTFDDGGAGGTSGLGGLDTSFDDDLEYE</sequence>
<dbReference type="PANTHER" id="PTHR35464">
    <property type="entry name" value="OS06G0115200 PROTEIN"/>
    <property type="match status" value="1"/>
</dbReference>
<dbReference type="Proteomes" id="UP000751190">
    <property type="component" value="Unassembled WGS sequence"/>
</dbReference>
<keyword evidence="4" id="KW-1185">Reference proteome</keyword>
<feature type="compositionally biased region" description="Low complexity" evidence="1">
    <location>
        <begin position="645"/>
        <end position="670"/>
    </location>
</feature>
<evidence type="ECO:0000256" key="2">
    <source>
        <dbReference type="SAM" id="SignalP"/>
    </source>
</evidence>
<evidence type="ECO:0000256" key="1">
    <source>
        <dbReference type="SAM" id="MobiDB-lite"/>
    </source>
</evidence>
<keyword evidence="2" id="KW-0732">Signal</keyword>
<comment type="caution">
    <text evidence="3">The sequence shown here is derived from an EMBL/GenBank/DDBJ whole genome shotgun (WGS) entry which is preliminary data.</text>
</comment>
<dbReference type="Gene3D" id="2.130.10.10">
    <property type="entry name" value="YVTN repeat-like/Quinoprotein amine dehydrogenase"/>
    <property type="match status" value="1"/>
</dbReference>
<feature type="compositionally biased region" description="Low complexity" evidence="1">
    <location>
        <begin position="685"/>
        <end position="695"/>
    </location>
</feature>
<dbReference type="InterPro" id="IPR001680">
    <property type="entry name" value="WD40_rpt"/>
</dbReference>
<dbReference type="SUPFAM" id="SSF50978">
    <property type="entry name" value="WD40 repeat-like"/>
    <property type="match status" value="1"/>
</dbReference>
<protein>
    <submittedName>
        <fullName evidence="3">Uncharacterized protein</fullName>
    </submittedName>
</protein>
<feature type="signal peptide" evidence="2">
    <location>
        <begin position="1"/>
        <end position="21"/>
    </location>
</feature>